<keyword evidence="11" id="KW-1185">Reference proteome</keyword>
<evidence type="ECO:0000256" key="8">
    <source>
        <dbReference type="ARBA" id="ARBA00023211"/>
    </source>
</evidence>
<gene>
    <name evidence="10" type="ORF">FO442_09220</name>
</gene>
<dbReference type="PANTHER" id="PTHR43782">
    <property type="entry name" value="ARGINASE"/>
    <property type="match status" value="1"/>
</dbReference>
<dbReference type="Pfam" id="PF00491">
    <property type="entry name" value="Arginase"/>
    <property type="match status" value="1"/>
</dbReference>
<dbReference type="AlphaFoldDB" id="A0A556MXW7"/>
<dbReference type="InterPro" id="IPR023696">
    <property type="entry name" value="Ureohydrolase_dom_sf"/>
</dbReference>
<dbReference type="Proteomes" id="UP000316008">
    <property type="component" value="Unassembled WGS sequence"/>
</dbReference>
<comment type="pathway">
    <text evidence="2">Nitrogen metabolism; urea cycle; L-ornithine and urea from L-arginine: step 1/1.</text>
</comment>
<dbReference type="GO" id="GO:0005829">
    <property type="term" value="C:cytosol"/>
    <property type="evidence" value="ECO:0007669"/>
    <property type="project" value="TreeGrafter"/>
</dbReference>
<evidence type="ECO:0000256" key="2">
    <source>
        <dbReference type="ARBA" id="ARBA00005098"/>
    </source>
</evidence>
<sequence length="328" mass="35834">MHRKIEIIVNNSELAAGTRGASLGPGAIMTAARKVHNPYFGIYPLHPLPDYNRFLDQENETEFAKNLKGFKLVFESVAETTKALLEKGSFPLVLAGDHGSAAGTIAGIKAAFPEKRLGVVWIDAHGDLHSPYTTPSGNIHGMPLSLSLGNDNLKYQRNKPSEQTVSIWNELKYKYTDSIKVSPSDLVFVGVRDTELEENQLIAENNITNYTVEQVRKEGAQTIVQQVLEQLEPCDIIYVSFDVDSMDPEITSFGTGTPVGNGIFPEEAEEILTLLAQNPKTVCIEFVEVNPCLDNKENTMAETAFSLLESVTAALNSSKSSKSVTGSI</sequence>
<keyword evidence="8" id="KW-0464">Manganese</keyword>
<keyword evidence="5" id="KW-0056">Arginine metabolism</keyword>
<dbReference type="PANTHER" id="PTHR43782:SF3">
    <property type="entry name" value="ARGINASE"/>
    <property type="match status" value="1"/>
</dbReference>
<organism evidence="10 11">
    <name type="scientific">Fluviicola chungangensis</name>
    <dbReference type="NCBI Taxonomy" id="2597671"/>
    <lineage>
        <taxon>Bacteria</taxon>
        <taxon>Pseudomonadati</taxon>
        <taxon>Bacteroidota</taxon>
        <taxon>Flavobacteriia</taxon>
        <taxon>Flavobacteriales</taxon>
        <taxon>Crocinitomicaceae</taxon>
        <taxon>Fluviicola</taxon>
    </lineage>
</organism>
<dbReference type="InterPro" id="IPR006035">
    <property type="entry name" value="Ureohydrolase"/>
</dbReference>
<dbReference type="RefSeq" id="WP_144332885.1">
    <property type="nucleotide sequence ID" value="NZ_VLPL01000004.1"/>
</dbReference>
<accession>A0A556MXW7</accession>
<dbReference type="SUPFAM" id="SSF52768">
    <property type="entry name" value="Arginase/deacetylase"/>
    <property type="match status" value="1"/>
</dbReference>
<dbReference type="Gene3D" id="3.40.800.10">
    <property type="entry name" value="Ureohydrolase domain"/>
    <property type="match status" value="1"/>
</dbReference>
<comment type="similarity">
    <text evidence="9">Belongs to the arginase family.</text>
</comment>
<dbReference type="EMBL" id="VLPL01000004">
    <property type="protein sequence ID" value="TSJ44771.1"/>
    <property type="molecule type" value="Genomic_DNA"/>
</dbReference>
<evidence type="ECO:0000256" key="5">
    <source>
        <dbReference type="ARBA" id="ARBA00022503"/>
    </source>
</evidence>
<comment type="caution">
    <text evidence="10">The sequence shown here is derived from an EMBL/GenBank/DDBJ whole genome shotgun (WGS) entry which is preliminary data.</text>
</comment>
<evidence type="ECO:0000256" key="1">
    <source>
        <dbReference type="ARBA" id="ARBA00001936"/>
    </source>
</evidence>
<dbReference type="PRINTS" id="PR00116">
    <property type="entry name" value="ARGINASE"/>
</dbReference>
<evidence type="ECO:0000256" key="4">
    <source>
        <dbReference type="ARBA" id="ARBA00018123"/>
    </source>
</evidence>
<proteinExistence type="inferred from homology"/>
<dbReference type="GO" id="GO:0004053">
    <property type="term" value="F:arginase activity"/>
    <property type="evidence" value="ECO:0007669"/>
    <property type="project" value="UniProtKB-EC"/>
</dbReference>
<keyword evidence="7" id="KW-0378">Hydrolase</keyword>
<evidence type="ECO:0000256" key="3">
    <source>
        <dbReference type="ARBA" id="ARBA00012168"/>
    </source>
</evidence>
<dbReference type="GO" id="GO:0030145">
    <property type="term" value="F:manganese ion binding"/>
    <property type="evidence" value="ECO:0007669"/>
    <property type="project" value="TreeGrafter"/>
</dbReference>
<dbReference type="CDD" id="cd09989">
    <property type="entry name" value="Arginase"/>
    <property type="match status" value="1"/>
</dbReference>
<evidence type="ECO:0000313" key="11">
    <source>
        <dbReference type="Proteomes" id="UP000316008"/>
    </source>
</evidence>
<name>A0A556MXW7_9FLAO</name>
<dbReference type="PROSITE" id="PS51409">
    <property type="entry name" value="ARGINASE_2"/>
    <property type="match status" value="1"/>
</dbReference>
<evidence type="ECO:0000256" key="9">
    <source>
        <dbReference type="PROSITE-ProRule" id="PRU00742"/>
    </source>
</evidence>
<comment type="cofactor">
    <cofactor evidence="1">
        <name>Mn(2+)</name>
        <dbReference type="ChEBI" id="CHEBI:29035"/>
    </cofactor>
</comment>
<evidence type="ECO:0000256" key="7">
    <source>
        <dbReference type="ARBA" id="ARBA00022801"/>
    </source>
</evidence>
<dbReference type="OrthoDB" id="9788689at2"/>
<dbReference type="EC" id="3.5.3.1" evidence="3"/>
<keyword evidence="6" id="KW-0479">Metal-binding</keyword>
<reference evidence="10 11" key="1">
    <citation type="submission" date="2019-07" db="EMBL/GenBank/DDBJ databases">
        <authorList>
            <person name="Huq M.A."/>
        </authorList>
    </citation>
    <scope>NUCLEOTIDE SEQUENCE [LARGE SCALE GENOMIC DNA]</scope>
    <source>
        <strain evidence="10 11">MAH-3</strain>
    </source>
</reference>
<protein>
    <recommendedName>
        <fullName evidence="4">Arginase</fullName>
        <ecNumber evidence="3">3.5.3.1</ecNumber>
    </recommendedName>
</protein>
<dbReference type="InterPro" id="IPR014033">
    <property type="entry name" value="Arginase"/>
</dbReference>
<evidence type="ECO:0000256" key="6">
    <source>
        <dbReference type="ARBA" id="ARBA00022723"/>
    </source>
</evidence>
<dbReference type="GO" id="GO:0006525">
    <property type="term" value="P:arginine metabolic process"/>
    <property type="evidence" value="ECO:0007669"/>
    <property type="project" value="UniProtKB-KW"/>
</dbReference>
<evidence type="ECO:0000313" key="10">
    <source>
        <dbReference type="EMBL" id="TSJ44771.1"/>
    </source>
</evidence>